<keyword evidence="4" id="KW-0503">Monooxygenase</keyword>
<dbReference type="RefSeq" id="WP_203841551.1">
    <property type="nucleotide sequence ID" value="NZ_BAAATV010000019.1"/>
</dbReference>
<reference evidence="6 7" key="1">
    <citation type="submission" date="2021-01" db="EMBL/GenBank/DDBJ databases">
        <title>Whole genome shotgun sequence of Actinoplanes humidus NBRC 14915.</title>
        <authorList>
            <person name="Komaki H."/>
            <person name="Tamura T."/>
        </authorList>
    </citation>
    <scope>NUCLEOTIDE SEQUENCE [LARGE SCALE GENOMIC DNA]</scope>
    <source>
        <strain evidence="6 7">NBRC 14915</strain>
    </source>
</reference>
<accession>A0ABQ4A118</accession>
<dbReference type="PANTHER" id="PTHR42847">
    <property type="entry name" value="ALKANESULFONATE MONOOXYGENASE"/>
    <property type="match status" value="1"/>
</dbReference>
<dbReference type="Gene3D" id="3.20.20.30">
    <property type="entry name" value="Luciferase-like domain"/>
    <property type="match status" value="1"/>
</dbReference>
<keyword evidence="1" id="KW-0285">Flavoprotein</keyword>
<evidence type="ECO:0000313" key="6">
    <source>
        <dbReference type="EMBL" id="GIE24541.1"/>
    </source>
</evidence>
<dbReference type="InterPro" id="IPR019952">
    <property type="entry name" value="F420_OxRdatse_Rv1855c_pred"/>
</dbReference>
<dbReference type="PANTHER" id="PTHR42847:SF4">
    <property type="entry name" value="ALKANESULFONATE MONOOXYGENASE-RELATED"/>
    <property type="match status" value="1"/>
</dbReference>
<dbReference type="Proteomes" id="UP000603200">
    <property type="component" value="Unassembled WGS sequence"/>
</dbReference>
<protein>
    <submittedName>
        <fullName evidence="6">LLM class F420-dependent oxidoreductase</fullName>
    </submittedName>
</protein>
<evidence type="ECO:0000256" key="4">
    <source>
        <dbReference type="ARBA" id="ARBA00023033"/>
    </source>
</evidence>
<dbReference type="InterPro" id="IPR011251">
    <property type="entry name" value="Luciferase-like_dom"/>
</dbReference>
<dbReference type="SUPFAM" id="SSF51679">
    <property type="entry name" value="Bacterial luciferase-like"/>
    <property type="match status" value="1"/>
</dbReference>
<dbReference type="InterPro" id="IPR036661">
    <property type="entry name" value="Luciferase-like_sf"/>
</dbReference>
<dbReference type="Pfam" id="PF00296">
    <property type="entry name" value="Bac_luciferase"/>
    <property type="match status" value="1"/>
</dbReference>
<keyword evidence="3" id="KW-0560">Oxidoreductase</keyword>
<evidence type="ECO:0000256" key="2">
    <source>
        <dbReference type="ARBA" id="ARBA00022643"/>
    </source>
</evidence>
<dbReference type="InterPro" id="IPR050172">
    <property type="entry name" value="SsuD_RutA_monooxygenase"/>
</dbReference>
<proteinExistence type="predicted"/>
<evidence type="ECO:0000256" key="3">
    <source>
        <dbReference type="ARBA" id="ARBA00023002"/>
    </source>
</evidence>
<keyword evidence="2" id="KW-0288">FMN</keyword>
<organism evidence="6 7">
    <name type="scientific">Winogradskya humida</name>
    <dbReference type="NCBI Taxonomy" id="113566"/>
    <lineage>
        <taxon>Bacteria</taxon>
        <taxon>Bacillati</taxon>
        <taxon>Actinomycetota</taxon>
        <taxon>Actinomycetes</taxon>
        <taxon>Micromonosporales</taxon>
        <taxon>Micromonosporaceae</taxon>
        <taxon>Winogradskya</taxon>
    </lineage>
</organism>
<gene>
    <name evidence="6" type="primary">ssuD_5</name>
    <name evidence="6" type="ORF">Ahu01nite_076430</name>
</gene>
<feature type="domain" description="Luciferase-like" evidence="5">
    <location>
        <begin position="14"/>
        <end position="239"/>
    </location>
</feature>
<evidence type="ECO:0000256" key="1">
    <source>
        <dbReference type="ARBA" id="ARBA00022630"/>
    </source>
</evidence>
<name>A0ABQ4A118_9ACTN</name>
<sequence length="290" mass="31444">MKIGLHIRDYSFPGGTAAVAATLARIARHADQAGFAYIAVPDHVFQVSSVGPAELDMLEAYTTLGFLAGHTEKARLLTLVTAVTFRDPGMLAKIVSTLDVLSGGRAMLGIGAGWNREETAGLGLHFPEVAARFEHLEDALRLCARMWAEDESPFEGIHVRAERPLSRPRTLTRPHPPVLIGGEGEQKTLRLVAKYAQASNFFWTDRLPGKLAVLREHCEREGRDYAEIEKTVYYEFDPGPDGERAGAILDDLARIADAGLDTVIGPVTGAHTGTPLDVMGERIIPVAGKL</sequence>
<dbReference type="EMBL" id="BOMN01000111">
    <property type="protein sequence ID" value="GIE24541.1"/>
    <property type="molecule type" value="Genomic_DNA"/>
</dbReference>
<comment type="caution">
    <text evidence="6">The sequence shown here is derived from an EMBL/GenBank/DDBJ whole genome shotgun (WGS) entry which is preliminary data.</text>
</comment>
<keyword evidence="7" id="KW-1185">Reference proteome</keyword>
<evidence type="ECO:0000259" key="5">
    <source>
        <dbReference type="Pfam" id="PF00296"/>
    </source>
</evidence>
<dbReference type="NCBIfam" id="TIGR03560">
    <property type="entry name" value="F420_Rv1855c"/>
    <property type="match status" value="1"/>
</dbReference>
<evidence type="ECO:0000313" key="7">
    <source>
        <dbReference type="Proteomes" id="UP000603200"/>
    </source>
</evidence>